<feature type="transmembrane region" description="Helical" evidence="14">
    <location>
        <begin position="526"/>
        <end position="559"/>
    </location>
</feature>
<dbReference type="Pfam" id="PF00324">
    <property type="entry name" value="AA_permease"/>
    <property type="match status" value="1"/>
</dbReference>
<keyword evidence="4" id="KW-1003">Cell membrane</keyword>
<dbReference type="PANTHER" id="PTHR11827:SF9">
    <property type="entry name" value="SOLUTE CARRIER FAMILY 12 MEMBER 3"/>
    <property type="match status" value="1"/>
</dbReference>
<feature type="transmembrane region" description="Helical" evidence="14">
    <location>
        <begin position="404"/>
        <end position="430"/>
    </location>
</feature>
<evidence type="ECO:0000256" key="4">
    <source>
        <dbReference type="ARBA" id="ARBA00022475"/>
    </source>
</evidence>
<dbReference type="InterPro" id="IPR004842">
    <property type="entry name" value="SLC12A_fam"/>
</dbReference>
<keyword evidence="12" id="KW-0739">Sodium transport</keyword>
<feature type="transmembrane region" description="Helical" evidence="14">
    <location>
        <begin position="212"/>
        <end position="233"/>
    </location>
</feature>
<feature type="transmembrane region" description="Helical" evidence="14">
    <location>
        <begin position="239"/>
        <end position="260"/>
    </location>
</feature>
<dbReference type="NCBIfam" id="TIGR00930">
    <property type="entry name" value="2a30"/>
    <property type="match status" value="1"/>
</dbReference>
<keyword evidence="11" id="KW-0325">Glycoprotein</keyword>
<evidence type="ECO:0000259" key="15">
    <source>
        <dbReference type="Pfam" id="PF00324"/>
    </source>
</evidence>
<keyword evidence="9" id="KW-0406">Ion transport</keyword>
<dbReference type="InterPro" id="IPR004841">
    <property type="entry name" value="AA-permease/SLC12A_dom"/>
</dbReference>
<dbReference type="GeneTree" id="ENSGT00940000155044"/>
<dbReference type="AlphaFoldDB" id="A0A671TVB6"/>
<sequence length="910" mass="100029">MELPVASDGIQLSAYRPSIPLSAAGGKATPGGYDESGYHQCYGDVGSVASCGSDAHTGYETLDSPPHYDFYANTEVWGRRRRFRPSLYQLHANPEIRCMLNIWGVILYLRLPWITAQAGIGLTWVIILVSSCITGITGLSTSAIATNGKVKGGGTYFLISRSLGPELGGSIGLIFAFANAVAVAMHTVGFAETVADLMRENGAVMVDRTNDIRIIGIITVTCLLGISMAGMAWESKAQVLFFLVIMVSFASYIVGTIMPASPQKQAKGFFSYKADIFTTNFVPNWRGKEGSFFGMFSIFFPSATGILAGANISGDLKNPTVAIPRGTLMAIFLTTISYIIITATIGSCVVRDASGLLNDTSSPNSSREDCVGLACHYGWDFSECINNNTCTYGMSNYYQMMSMVSAFGPLITAGIFGATLSSALACLVSAPKVFQCLCKDKLYPFIGFFGKGYGKNDEPLRSYLLAYIIAVCFILIAELNTIAPIISNFFLCSYALINFSCFHASITNSPGWRPSFRFYSKWLSLLGAVCCVVIMFLLTWWAALIAFGVVFLLLGYTLYKKPDVNWGSSVQASSYNIALNQCVSLNHVEEHVKNYRPQCLVLTGPPSSRPALVDLVSCFTKSLSLMMCANVADPSPSAVEKASSNSHVTWLNQRKVKSFYRGVVATELRSGVNVLLQGAGLGRIKPNVLLMGFKKDWHTDTAEAAHSYIGILHDAFDLQYGVCMLRMREGLDVSRPSQSHATVSLEVEPQPSTVFQKKQGKKTIDVYWLSDDGGLTLLLPYLLTRRKRWARCKVRVFVGGQTDKKEEKREEVLALLKKFRLGFHDVEVLPDIYQNPQPGKYSLRQIRLNEVLQDYSREAALIVITMPVGRRGVCPSTLYLAWLDFLSRDLRPPVLLVRGNQENVLTFYCQ</sequence>
<comment type="similarity">
    <text evidence="2">Belongs to the SLC12A transporter family.</text>
</comment>
<feature type="transmembrane region" description="Helical" evidence="14">
    <location>
        <begin position="292"/>
        <end position="310"/>
    </location>
</feature>
<keyword evidence="5 14" id="KW-0812">Transmembrane</keyword>
<organism evidence="18 19">
    <name type="scientific">Sparus aurata</name>
    <name type="common">Gilthead sea bream</name>
    <dbReference type="NCBI Taxonomy" id="8175"/>
    <lineage>
        <taxon>Eukaryota</taxon>
        <taxon>Metazoa</taxon>
        <taxon>Chordata</taxon>
        <taxon>Craniata</taxon>
        <taxon>Vertebrata</taxon>
        <taxon>Euteleostomi</taxon>
        <taxon>Actinopterygii</taxon>
        <taxon>Neopterygii</taxon>
        <taxon>Teleostei</taxon>
        <taxon>Neoteleostei</taxon>
        <taxon>Acanthomorphata</taxon>
        <taxon>Eupercaria</taxon>
        <taxon>Spariformes</taxon>
        <taxon>Sparidae</taxon>
        <taxon>Sparus</taxon>
    </lineage>
</organism>
<evidence type="ECO:0000313" key="18">
    <source>
        <dbReference type="Ensembl" id="ENSSAUP00010005908.1"/>
    </source>
</evidence>
<keyword evidence="6" id="KW-0769">Symport</keyword>
<evidence type="ECO:0000256" key="5">
    <source>
        <dbReference type="ARBA" id="ARBA00022692"/>
    </source>
</evidence>
<evidence type="ECO:0000256" key="13">
    <source>
        <dbReference type="ARBA" id="ARBA00023214"/>
    </source>
</evidence>
<gene>
    <name evidence="18" type="primary">SLC12A3</name>
    <name evidence="18" type="synonym">slc12a3</name>
</gene>
<evidence type="ECO:0000256" key="8">
    <source>
        <dbReference type="ARBA" id="ARBA00023053"/>
    </source>
</evidence>
<reference evidence="18" key="3">
    <citation type="submission" date="2025-09" db="UniProtKB">
        <authorList>
            <consortium name="Ensembl"/>
        </authorList>
    </citation>
    <scope>IDENTIFICATION</scope>
</reference>
<proteinExistence type="inferred from homology"/>
<evidence type="ECO:0000256" key="10">
    <source>
        <dbReference type="ARBA" id="ARBA00023136"/>
    </source>
</evidence>
<name>A0A671TVB6_SPAAU</name>
<evidence type="ECO:0000256" key="7">
    <source>
        <dbReference type="ARBA" id="ARBA00022989"/>
    </source>
</evidence>
<dbReference type="GO" id="GO:0016324">
    <property type="term" value="C:apical plasma membrane"/>
    <property type="evidence" value="ECO:0007669"/>
    <property type="project" value="TreeGrafter"/>
</dbReference>
<dbReference type="GO" id="GO:0008511">
    <property type="term" value="F:sodium:potassium:chloride symporter activity"/>
    <property type="evidence" value="ECO:0007669"/>
    <property type="project" value="TreeGrafter"/>
</dbReference>
<keyword evidence="7 14" id="KW-1133">Transmembrane helix</keyword>
<feature type="transmembrane region" description="Helical" evidence="14">
    <location>
        <begin position="167"/>
        <end position="191"/>
    </location>
</feature>
<dbReference type="InterPro" id="IPR002948">
    <property type="entry name" value="SLC12A3"/>
</dbReference>
<dbReference type="Proteomes" id="UP000472265">
    <property type="component" value="Chromosome 8"/>
</dbReference>
<feature type="domain" description="SLC12A transporter C-terminal" evidence="16">
    <location>
        <begin position="609"/>
        <end position="742"/>
    </location>
</feature>
<dbReference type="GO" id="GO:0055064">
    <property type="term" value="P:chloride ion homeostasis"/>
    <property type="evidence" value="ECO:0007669"/>
    <property type="project" value="TreeGrafter"/>
</dbReference>
<dbReference type="InterPro" id="IPR018491">
    <property type="entry name" value="SLC12_C"/>
</dbReference>
<evidence type="ECO:0000256" key="14">
    <source>
        <dbReference type="SAM" id="Phobius"/>
    </source>
</evidence>
<accession>A0A671TVB6</accession>
<protein>
    <submittedName>
        <fullName evidence="18">Solute carrier family 12 member 3</fullName>
    </submittedName>
</protein>
<dbReference type="GO" id="GO:1990573">
    <property type="term" value="P:potassium ion import across plasma membrane"/>
    <property type="evidence" value="ECO:0007669"/>
    <property type="project" value="TreeGrafter"/>
</dbReference>
<keyword evidence="19" id="KW-1185">Reference proteome</keyword>
<reference evidence="18" key="1">
    <citation type="submission" date="2021-04" db="EMBL/GenBank/DDBJ databases">
        <authorList>
            <consortium name="Wellcome Sanger Institute Data Sharing"/>
        </authorList>
    </citation>
    <scope>NUCLEOTIDE SEQUENCE [LARGE SCALE GENOMIC DNA]</scope>
</reference>
<feature type="domain" description="SLC12A transporter C-terminal" evidence="16">
    <location>
        <begin position="750"/>
        <end position="839"/>
    </location>
</feature>
<evidence type="ECO:0000256" key="2">
    <source>
        <dbReference type="ARBA" id="ARBA00010593"/>
    </source>
</evidence>
<dbReference type="GO" id="GO:0055075">
    <property type="term" value="P:potassium ion homeostasis"/>
    <property type="evidence" value="ECO:0007669"/>
    <property type="project" value="TreeGrafter"/>
</dbReference>
<feature type="domain" description="Amino acid permease N-terminal" evidence="17">
    <location>
        <begin position="57"/>
        <end position="94"/>
    </location>
</feature>
<evidence type="ECO:0000256" key="9">
    <source>
        <dbReference type="ARBA" id="ARBA00023065"/>
    </source>
</evidence>
<dbReference type="GO" id="GO:0055078">
    <property type="term" value="P:sodium ion homeostasis"/>
    <property type="evidence" value="ECO:0007669"/>
    <property type="project" value="TreeGrafter"/>
</dbReference>
<dbReference type="Pfam" id="PF08403">
    <property type="entry name" value="AA_permease_N"/>
    <property type="match status" value="1"/>
</dbReference>
<evidence type="ECO:0000259" key="17">
    <source>
        <dbReference type="Pfam" id="PF08403"/>
    </source>
</evidence>
<dbReference type="InterPro" id="IPR013612">
    <property type="entry name" value="AA_permease_N"/>
</dbReference>
<feature type="transmembrane region" description="Helical" evidence="14">
    <location>
        <begin position="330"/>
        <end position="350"/>
    </location>
</feature>
<keyword evidence="13" id="KW-0868">Chloride</keyword>
<evidence type="ECO:0000256" key="11">
    <source>
        <dbReference type="ARBA" id="ARBA00023180"/>
    </source>
</evidence>
<keyword evidence="8" id="KW-0915">Sodium</keyword>
<feature type="domain" description="SLC12A transporter C-terminal" evidence="16">
    <location>
        <begin position="843"/>
        <end position="909"/>
    </location>
</feature>
<feature type="transmembrane region" description="Helical" evidence="14">
    <location>
        <begin position="460"/>
        <end position="477"/>
    </location>
</feature>
<dbReference type="GO" id="GO:0006884">
    <property type="term" value="P:cell volume homeostasis"/>
    <property type="evidence" value="ECO:0007669"/>
    <property type="project" value="TreeGrafter"/>
</dbReference>
<evidence type="ECO:0000313" key="19">
    <source>
        <dbReference type="Proteomes" id="UP000472265"/>
    </source>
</evidence>
<comment type="subcellular location">
    <subcellularLocation>
        <location evidence="1">Cell membrane</location>
        <topology evidence="1">Multi-pass membrane protein</topology>
    </subcellularLocation>
</comment>
<reference evidence="18" key="2">
    <citation type="submission" date="2025-08" db="UniProtKB">
        <authorList>
            <consortium name="Ensembl"/>
        </authorList>
    </citation>
    <scope>IDENTIFICATION</scope>
</reference>
<evidence type="ECO:0000256" key="6">
    <source>
        <dbReference type="ARBA" id="ARBA00022847"/>
    </source>
</evidence>
<evidence type="ECO:0000256" key="12">
    <source>
        <dbReference type="ARBA" id="ARBA00023201"/>
    </source>
</evidence>
<keyword evidence="10 14" id="KW-0472">Membrane</keyword>
<evidence type="ECO:0000259" key="16">
    <source>
        <dbReference type="Pfam" id="PF03522"/>
    </source>
</evidence>
<evidence type="ECO:0000256" key="3">
    <source>
        <dbReference type="ARBA" id="ARBA00022448"/>
    </source>
</evidence>
<evidence type="ECO:0000256" key="1">
    <source>
        <dbReference type="ARBA" id="ARBA00004651"/>
    </source>
</evidence>
<keyword evidence="3" id="KW-0813">Transport</keyword>
<dbReference type="Ensembl" id="ENSSAUT00010006355.1">
    <property type="protein sequence ID" value="ENSSAUP00010005908.1"/>
    <property type="gene ID" value="ENSSAUG00010001250.1"/>
</dbReference>
<dbReference type="Gene3D" id="1.20.1740.10">
    <property type="entry name" value="Amino acid/polyamine transporter I"/>
    <property type="match status" value="1"/>
</dbReference>
<dbReference type="Pfam" id="PF03522">
    <property type="entry name" value="SLC12"/>
    <property type="match status" value="3"/>
</dbReference>
<dbReference type="PRINTS" id="PR01230">
    <property type="entry name" value="NACLTRNSPORT"/>
</dbReference>
<dbReference type="PANTHER" id="PTHR11827">
    <property type="entry name" value="SOLUTE CARRIER FAMILY 12, CATION COTRANSPORTERS"/>
    <property type="match status" value="1"/>
</dbReference>
<feature type="domain" description="Amino acid permease/ SLC12A" evidence="15">
    <location>
        <begin position="97"/>
        <end position="600"/>
    </location>
</feature>